<accession>A0AAN6IDZ0</accession>
<feature type="region of interest" description="Disordered" evidence="1">
    <location>
        <begin position="482"/>
        <end position="510"/>
    </location>
</feature>
<feature type="compositionally biased region" description="Polar residues" evidence="1">
    <location>
        <begin position="257"/>
        <end position="276"/>
    </location>
</feature>
<protein>
    <submittedName>
        <fullName evidence="3">Uncharacterized protein</fullName>
    </submittedName>
</protein>
<proteinExistence type="predicted"/>
<keyword evidence="2" id="KW-0472">Membrane</keyword>
<dbReference type="Proteomes" id="UP001203852">
    <property type="component" value="Unassembled WGS sequence"/>
</dbReference>
<feature type="region of interest" description="Disordered" evidence="1">
    <location>
        <begin position="1"/>
        <end position="120"/>
    </location>
</feature>
<feature type="region of interest" description="Disordered" evidence="1">
    <location>
        <begin position="135"/>
        <end position="161"/>
    </location>
</feature>
<feature type="transmembrane region" description="Helical" evidence="2">
    <location>
        <begin position="735"/>
        <end position="751"/>
    </location>
</feature>
<reference evidence="3" key="1">
    <citation type="journal article" date="2022" name="bioRxiv">
        <title>Deciphering the potential niche of two novel black yeast fungi from a biological soil crust based on their genomes, phenotypes, and melanin regulation.</title>
        <authorList>
            <consortium name="DOE Joint Genome Institute"/>
            <person name="Carr E.C."/>
            <person name="Barton Q."/>
            <person name="Grambo S."/>
            <person name="Sullivan M."/>
            <person name="Renfro C.M."/>
            <person name="Kuo A."/>
            <person name="Pangilinan J."/>
            <person name="Lipzen A."/>
            <person name="Keymanesh K."/>
            <person name="Savage E."/>
            <person name="Barry K."/>
            <person name="Grigoriev I.V."/>
            <person name="Riekhof W.R."/>
            <person name="Harris S.S."/>
        </authorList>
    </citation>
    <scope>NUCLEOTIDE SEQUENCE</scope>
    <source>
        <strain evidence="3">JF 03-4F</strain>
    </source>
</reference>
<comment type="caution">
    <text evidence="3">The sequence shown here is derived from an EMBL/GenBank/DDBJ whole genome shotgun (WGS) entry which is preliminary data.</text>
</comment>
<feature type="region of interest" description="Disordered" evidence="1">
    <location>
        <begin position="238"/>
        <end position="276"/>
    </location>
</feature>
<sequence length="762" mass="85462">MDESTVNADGRPPKDSDPNGSNSGSQLLPEADHAVAPLLPDGDDRRSISRPVDSGPRRAVNPLRGSGDQQAAINPVESVKLSAPGVEQSRVRHENETGLKVPTEAPRTTEDPAGSSAGSPVQTKAWEDWLDDFNDTPFNSDKPSRMMVQDAEGTGGGHEKVRSDFIRGPVEAAQFIMEQDLADLFNKHGFNLQDVNDSYVVEQYRTGVLNIRDSTQDIWHSGTVRQLIEKIRSESWSKNSSGAVADSKSESLLAKTPNATNGKVEQSGQSPYSGPTWSTPQTFFRDFERWQGQSQRGSASRDRTLDPEGAARTFVRDDRAGHLDSDVANPLYNNPAFESLLLDMQVLVIPSELCILAQTLLTIPKDDVRFHHEYESTFGNKCKKFVDEVTNVDWNWWPLSPTIPPLPEGRVRICWKCLLSNHNAVEKSYGKMFRKSRQICCTDCCLFEDRRHVATICVRQHSDVAVKLWRLTHQRLTQVGGIVSSSASPSPGSSLGSRSASPASSTDATSVGSASHMYVLLGISGMRSTLELKHMNVIKDTNTEAKFFRKLNDLYRSARGFLRIWLSIWRLRHCEFVKIDWQFRKFRPNRVIELCRDLPEDKLEYTYSPCPPQITVSAPGITRHMWQHALRPCDRRMMGLALGFCASGWFHDCVESLNPGSTEYIVRLPKKHSEWLIDTEGIDDAFGILTKEEPSILYVLVYHIVILAGPFAFWAWTMPREGRQDGSWNLQDPSVPVTVVLALLSLFWALARPLKLFRDPQE</sequence>
<keyword evidence="4" id="KW-1185">Reference proteome</keyword>
<evidence type="ECO:0000256" key="2">
    <source>
        <dbReference type="SAM" id="Phobius"/>
    </source>
</evidence>
<dbReference type="AlphaFoldDB" id="A0AAN6IDZ0"/>
<evidence type="ECO:0000256" key="1">
    <source>
        <dbReference type="SAM" id="MobiDB-lite"/>
    </source>
</evidence>
<evidence type="ECO:0000313" key="3">
    <source>
        <dbReference type="EMBL" id="KAI1613913.1"/>
    </source>
</evidence>
<name>A0AAN6IDZ0_9EURO</name>
<dbReference type="EMBL" id="MU404353">
    <property type="protein sequence ID" value="KAI1613913.1"/>
    <property type="molecule type" value="Genomic_DNA"/>
</dbReference>
<keyword evidence="2" id="KW-1133">Transmembrane helix</keyword>
<organism evidence="3 4">
    <name type="scientific">Exophiala viscosa</name>
    <dbReference type="NCBI Taxonomy" id="2486360"/>
    <lineage>
        <taxon>Eukaryota</taxon>
        <taxon>Fungi</taxon>
        <taxon>Dikarya</taxon>
        <taxon>Ascomycota</taxon>
        <taxon>Pezizomycotina</taxon>
        <taxon>Eurotiomycetes</taxon>
        <taxon>Chaetothyriomycetidae</taxon>
        <taxon>Chaetothyriales</taxon>
        <taxon>Herpotrichiellaceae</taxon>
        <taxon>Exophiala</taxon>
    </lineage>
</organism>
<evidence type="ECO:0000313" key="4">
    <source>
        <dbReference type="Proteomes" id="UP001203852"/>
    </source>
</evidence>
<gene>
    <name evidence="3" type="ORF">EDD36DRAFT_473920</name>
</gene>
<feature type="compositionally biased region" description="Low complexity" evidence="1">
    <location>
        <begin position="484"/>
        <end position="505"/>
    </location>
</feature>
<feature type="transmembrane region" description="Helical" evidence="2">
    <location>
        <begin position="696"/>
        <end position="715"/>
    </location>
</feature>
<keyword evidence="2" id="KW-0812">Transmembrane</keyword>